<sequence>MAQDTIETHLSKRAALLEQEKSSRHDYAFSQRMSPVAKTAAKVLANIRKKEVESVWTPASTSEGKLDLKDVTFPGMSFALSRERMEKTVLWRIIAAMPKGCLLHAHMEAMIDIDWMVQQAIELPGFYISSPVPLCPGIGSAGKWSEPFQFLYRPGFAGEAQNGCEAEMNIWQADYTQDQLVPVAAAAKAYPGGVEAFKAWAVSRMTINEEEALEHHHGIKDVWNKFQSCFGAIGGLFFTEPIFRRCIPRLLQQLHDDGIKYVELRLAPCPFYREGSDVAESDFLYFLQCFHEEVTAYLSSPQGKGFWDARIIWTAIRSFPDEPIKESMMQCLDCKKAYPSIIAGFDFVGQEDAGRPLVELLPLAKWFQQQCVEKQLQIPFFFHAGECLGDGDSTDSNLVDAILLNSRRIGHAFSLYKHPLLIDLVKDKKILIEMCPISHEVLRLTSNILMHPMPALLSRGVAVSLNNDDPAVLGHGKNGLSHDFYQVTAAFENTGLAGLATMAEDSIRWAAFEDETDSEWLQGIDGNSNGLKAFRMTQWRSAFEEWCAWIVQEFGAERLEAQN</sequence>
<keyword evidence="12" id="KW-1185">Reference proteome</keyword>
<evidence type="ECO:0000313" key="11">
    <source>
        <dbReference type="EMBL" id="RDW67326.1"/>
    </source>
</evidence>
<dbReference type="Proteomes" id="UP000256690">
    <property type="component" value="Unassembled WGS sequence"/>
</dbReference>
<evidence type="ECO:0000256" key="9">
    <source>
        <dbReference type="ARBA" id="ARBA00047764"/>
    </source>
</evidence>
<dbReference type="GO" id="GO:0004000">
    <property type="term" value="F:adenosine deaminase activity"/>
    <property type="evidence" value="ECO:0007669"/>
    <property type="project" value="TreeGrafter"/>
</dbReference>
<proteinExistence type="inferred from homology"/>
<reference evidence="11 12" key="1">
    <citation type="journal article" date="2018" name="IMA Fungus">
        <title>IMA Genome-F 9: Draft genome sequence of Annulohypoxylon stygium, Aspergillus mulundensis, Berkeleyomyces basicola (syn. Thielaviopsis basicola), Ceratocystis smalleyi, two Cercospora beticola strains, Coleophoma cylindrospora, Fusarium fracticaudum, Phialophora cf. hyalina, and Morchella septimelata.</title>
        <authorList>
            <person name="Wingfield B.D."/>
            <person name="Bills G.F."/>
            <person name="Dong Y."/>
            <person name="Huang W."/>
            <person name="Nel W.J."/>
            <person name="Swalarsk-Parry B.S."/>
            <person name="Vaghefi N."/>
            <person name="Wilken P.M."/>
            <person name="An Z."/>
            <person name="de Beer Z.W."/>
            <person name="De Vos L."/>
            <person name="Chen L."/>
            <person name="Duong T.A."/>
            <person name="Gao Y."/>
            <person name="Hammerbacher A."/>
            <person name="Kikkert J.R."/>
            <person name="Li Y."/>
            <person name="Li H."/>
            <person name="Li K."/>
            <person name="Li Q."/>
            <person name="Liu X."/>
            <person name="Ma X."/>
            <person name="Naidoo K."/>
            <person name="Pethybridge S.J."/>
            <person name="Sun J."/>
            <person name="Steenkamp E.T."/>
            <person name="van der Nest M.A."/>
            <person name="van Wyk S."/>
            <person name="Wingfield M.J."/>
            <person name="Xiong C."/>
            <person name="Yue Q."/>
            <person name="Zhang X."/>
        </authorList>
    </citation>
    <scope>NUCLEOTIDE SEQUENCE [LARGE SCALE GENOMIC DNA]</scope>
    <source>
        <strain evidence="11 12">DSM 5745</strain>
    </source>
</reference>
<dbReference type="SUPFAM" id="SSF51556">
    <property type="entry name" value="Metallo-dependent hydrolases"/>
    <property type="match status" value="1"/>
</dbReference>
<evidence type="ECO:0000259" key="10">
    <source>
        <dbReference type="Pfam" id="PF00962"/>
    </source>
</evidence>
<dbReference type="CDD" id="cd01321">
    <property type="entry name" value="ADGF"/>
    <property type="match status" value="1"/>
</dbReference>
<keyword evidence="8" id="KW-0378">Hydrolase</keyword>
<evidence type="ECO:0000256" key="1">
    <source>
        <dbReference type="ARBA" id="ARBA00001947"/>
    </source>
</evidence>
<comment type="similarity">
    <text evidence="3">Belongs to the metallo-dependent hydrolases superfamily. Adenosine and AMP deaminases family. ADGF subfamily.</text>
</comment>
<comment type="caution">
    <text evidence="11">The sequence shown here is derived from an EMBL/GenBank/DDBJ whole genome shotgun (WGS) entry which is preliminary data.</text>
</comment>
<dbReference type="Gene3D" id="3.20.20.140">
    <property type="entry name" value="Metal-dependent hydrolases"/>
    <property type="match status" value="1"/>
</dbReference>
<dbReference type="PANTHER" id="PTHR11409:SF39">
    <property type="entry name" value="ADENOSINE DEAMINASE 2"/>
    <property type="match status" value="1"/>
</dbReference>
<keyword evidence="5" id="KW-0964">Secreted</keyword>
<dbReference type="InterPro" id="IPR032466">
    <property type="entry name" value="Metal_Hydrolase"/>
</dbReference>
<gene>
    <name evidence="11" type="ORF">DSM5745_09192</name>
</gene>
<evidence type="ECO:0000256" key="8">
    <source>
        <dbReference type="ARBA" id="ARBA00022801"/>
    </source>
</evidence>
<protein>
    <recommendedName>
        <fullName evidence="4">adenosine deaminase</fullName>
        <ecNumber evidence="4">3.5.4.4</ecNumber>
    </recommendedName>
</protein>
<comment type="subcellular location">
    <subcellularLocation>
        <location evidence="2">Secreted</location>
    </subcellularLocation>
</comment>
<evidence type="ECO:0000256" key="5">
    <source>
        <dbReference type="ARBA" id="ARBA00022525"/>
    </source>
</evidence>
<keyword evidence="7" id="KW-0732">Signal</keyword>
<dbReference type="EMBL" id="PVWQ01000012">
    <property type="protein sequence ID" value="RDW67326.1"/>
    <property type="molecule type" value="Genomic_DNA"/>
</dbReference>
<evidence type="ECO:0000256" key="6">
    <source>
        <dbReference type="ARBA" id="ARBA00022723"/>
    </source>
</evidence>
<evidence type="ECO:0000256" key="7">
    <source>
        <dbReference type="ARBA" id="ARBA00022729"/>
    </source>
</evidence>
<dbReference type="GO" id="GO:0046103">
    <property type="term" value="P:inosine biosynthetic process"/>
    <property type="evidence" value="ECO:0007669"/>
    <property type="project" value="TreeGrafter"/>
</dbReference>
<dbReference type="FunFam" id="3.20.20.140:FF:000017">
    <property type="entry name" value="Adenosine deaminase 2"/>
    <property type="match status" value="1"/>
</dbReference>
<evidence type="ECO:0000256" key="3">
    <source>
        <dbReference type="ARBA" id="ARBA00006083"/>
    </source>
</evidence>
<organism evidence="11 12">
    <name type="scientific">Aspergillus mulundensis</name>
    <dbReference type="NCBI Taxonomy" id="1810919"/>
    <lineage>
        <taxon>Eukaryota</taxon>
        <taxon>Fungi</taxon>
        <taxon>Dikarya</taxon>
        <taxon>Ascomycota</taxon>
        <taxon>Pezizomycotina</taxon>
        <taxon>Eurotiomycetes</taxon>
        <taxon>Eurotiomycetidae</taxon>
        <taxon>Eurotiales</taxon>
        <taxon>Aspergillaceae</taxon>
        <taxon>Aspergillus</taxon>
        <taxon>Aspergillus subgen. Nidulantes</taxon>
    </lineage>
</organism>
<dbReference type="Pfam" id="PF00962">
    <property type="entry name" value="A_deaminase"/>
    <property type="match status" value="1"/>
</dbReference>
<dbReference type="EC" id="3.5.4.4" evidence="4"/>
<dbReference type="STRING" id="1810919.A0A3D8QZU9"/>
<accession>A0A3D8QZU9</accession>
<dbReference type="OrthoDB" id="7202371at2759"/>
<dbReference type="PANTHER" id="PTHR11409">
    <property type="entry name" value="ADENOSINE DEAMINASE"/>
    <property type="match status" value="1"/>
</dbReference>
<keyword evidence="6" id="KW-0479">Metal-binding</keyword>
<dbReference type="GO" id="GO:0046872">
    <property type="term" value="F:metal ion binding"/>
    <property type="evidence" value="ECO:0007669"/>
    <property type="project" value="UniProtKB-KW"/>
</dbReference>
<dbReference type="InterPro" id="IPR006330">
    <property type="entry name" value="Ado/ade_deaminase"/>
</dbReference>
<dbReference type="InterPro" id="IPR001365">
    <property type="entry name" value="A_deaminase_dom"/>
</dbReference>
<evidence type="ECO:0000256" key="4">
    <source>
        <dbReference type="ARBA" id="ARBA00012784"/>
    </source>
</evidence>
<evidence type="ECO:0000256" key="2">
    <source>
        <dbReference type="ARBA" id="ARBA00004613"/>
    </source>
</evidence>
<dbReference type="GO" id="GO:0005576">
    <property type="term" value="C:extracellular region"/>
    <property type="evidence" value="ECO:0007669"/>
    <property type="project" value="UniProtKB-SubCell"/>
</dbReference>
<name>A0A3D8QZU9_9EURO</name>
<dbReference type="AlphaFoldDB" id="A0A3D8QZU9"/>
<feature type="domain" description="Adenosine deaminase" evidence="10">
    <location>
        <begin position="214"/>
        <end position="525"/>
    </location>
</feature>
<dbReference type="GO" id="GO:0006154">
    <property type="term" value="P:adenosine catabolic process"/>
    <property type="evidence" value="ECO:0007669"/>
    <property type="project" value="TreeGrafter"/>
</dbReference>
<dbReference type="GeneID" id="38119562"/>
<dbReference type="RefSeq" id="XP_026600294.1">
    <property type="nucleotide sequence ID" value="XM_026751208.1"/>
</dbReference>
<comment type="cofactor">
    <cofactor evidence="1">
        <name>Zn(2+)</name>
        <dbReference type="ChEBI" id="CHEBI:29105"/>
    </cofactor>
</comment>
<comment type="catalytic activity">
    <reaction evidence="9">
        <text>adenosine + H2O + H(+) = inosine + NH4(+)</text>
        <dbReference type="Rhea" id="RHEA:24408"/>
        <dbReference type="ChEBI" id="CHEBI:15377"/>
        <dbReference type="ChEBI" id="CHEBI:15378"/>
        <dbReference type="ChEBI" id="CHEBI:16335"/>
        <dbReference type="ChEBI" id="CHEBI:17596"/>
        <dbReference type="ChEBI" id="CHEBI:28938"/>
        <dbReference type="EC" id="3.5.4.4"/>
    </reaction>
</comment>
<evidence type="ECO:0000313" key="12">
    <source>
        <dbReference type="Proteomes" id="UP000256690"/>
    </source>
</evidence>